<dbReference type="EMBL" id="BPLR01019824">
    <property type="protein sequence ID" value="GIX72157.1"/>
    <property type="molecule type" value="Genomic_DNA"/>
</dbReference>
<reference evidence="1 2" key="1">
    <citation type="submission" date="2021-06" db="EMBL/GenBank/DDBJ databases">
        <title>Caerostris extrusa draft genome.</title>
        <authorList>
            <person name="Kono N."/>
            <person name="Arakawa K."/>
        </authorList>
    </citation>
    <scope>NUCLEOTIDE SEQUENCE [LARGE SCALE GENOMIC DNA]</scope>
</reference>
<name>A0AAV4MI64_CAEEX</name>
<keyword evidence="2" id="KW-1185">Reference proteome</keyword>
<dbReference type="AlphaFoldDB" id="A0AAV4MI64"/>
<sequence>MWECPFYTWYQSQLVHPFAAEFQNQRCSTKWNAPPPPLKFHARSLMDMRSRGLSSARDHNPIMVLCSLQPRGSGLLLGERAISTSVFLE</sequence>
<dbReference type="Proteomes" id="UP001054945">
    <property type="component" value="Unassembled WGS sequence"/>
</dbReference>
<evidence type="ECO:0000313" key="2">
    <source>
        <dbReference type="Proteomes" id="UP001054945"/>
    </source>
</evidence>
<evidence type="ECO:0000313" key="1">
    <source>
        <dbReference type="EMBL" id="GIX72157.1"/>
    </source>
</evidence>
<organism evidence="1 2">
    <name type="scientific">Caerostris extrusa</name>
    <name type="common">Bark spider</name>
    <name type="synonym">Caerostris bankana</name>
    <dbReference type="NCBI Taxonomy" id="172846"/>
    <lineage>
        <taxon>Eukaryota</taxon>
        <taxon>Metazoa</taxon>
        <taxon>Ecdysozoa</taxon>
        <taxon>Arthropoda</taxon>
        <taxon>Chelicerata</taxon>
        <taxon>Arachnida</taxon>
        <taxon>Araneae</taxon>
        <taxon>Araneomorphae</taxon>
        <taxon>Entelegynae</taxon>
        <taxon>Araneoidea</taxon>
        <taxon>Araneidae</taxon>
        <taxon>Caerostris</taxon>
    </lineage>
</organism>
<protein>
    <submittedName>
        <fullName evidence="1">Uncharacterized protein</fullName>
    </submittedName>
</protein>
<gene>
    <name evidence="1" type="ORF">CEXT_792831</name>
</gene>
<comment type="caution">
    <text evidence="1">The sequence shown here is derived from an EMBL/GenBank/DDBJ whole genome shotgun (WGS) entry which is preliminary data.</text>
</comment>
<accession>A0AAV4MI64</accession>
<proteinExistence type="predicted"/>